<sequence>MKDNNGGFEIGLFNAGALDNIVNQALAMREMYNSMVEVKEDVETLKDEMVVLHKEVIDNVYLSSAQYSELKDIVHQKTKNAVEAIYGKLNYSDYNKAFTDCKTILGDY</sequence>
<keyword evidence="1" id="KW-0175">Coiled coil</keyword>
<dbReference type="EMBL" id="JAGFPW010000034">
    <property type="protein sequence ID" value="MBO3796814.1"/>
    <property type="molecule type" value="Genomic_DNA"/>
</dbReference>
<dbReference type="AlphaFoldDB" id="A0A8I2B9I2"/>
<comment type="caution">
    <text evidence="2">The sequence shown here is derived from an EMBL/GenBank/DDBJ whole genome shotgun (WGS) entry which is preliminary data.</text>
</comment>
<evidence type="ECO:0000256" key="1">
    <source>
        <dbReference type="SAM" id="Coils"/>
    </source>
</evidence>
<proteinExistence type="predicted"/>
<evidence type="ECO:0000313" key="3">
    <source>
        <dbReference type="Proteomes" id="UP000665181"/>
    </source>
</evidence>
<gene>
    <name evidence="2" type="ORF">J5227_21495</name>
</gene>
<feature type="coiled-coil region" evidence="1">
    <location>
        <begin position="28"/>
        <end position="55"/>
    </location>
</feature>
<organism evidence="2 3">
    <name type="scientific">Bacillus subtilis</name>
    <dbReference type="NCBI Taxonomy" id="1423"/>
    <lineage>
        <taxon>Bacteria</taxon>
        <taxon>Bacillati</taxon>
        <taxon>Bacillota</taxon>
        <taxon>Bacilli</taxon>
        <taxon>Bacillales</taxon>
        <taxon>Bacillaceae</taxon>
        <taxon>Bacillus</taxon>
    </lineage>
</organism>
<reference evidence="2" key="1">
    <citation type="submission" date="2021-03" db="EMBL/GenBank/DDBJ databases">
        <title>Isolation of Bacillus subtilis from fermented food sample.</title>
        <authorList>
            <person name="Lakshmanan V."/>
            <person name="Athira K."/>
            <person name="Rajagopal K."/>
        </authorList>
    </citation>
    <scope>NUCLEOTIDE SEQUENCE</scope>
    <source>
        <strain evidence="2">S1</strain>
    </source>
</reference>
<dbReference type="Proteomes" id="UP000665181">
    <property type="component" value="Unassembled WGS sequence"/>
</dbReference>
<accession>A0A8I2B9I2</accession>
<dbReference type="RefSeq" id="WP_208556886.1">
    <property type="nucleotide sequence ID" value="NZ_JAGFPW010000034.1"/>
</dbReference>
<evidence type="ECO:0000313" key="2">
    <source>
        <dbReference type="EMBL" id="MBO3796814.1"/>
    </source>
</evidence>
<protein>
    <submittedName>
        <fullName evidence="2">Uncharacterized protein</fullName>
    </submittedName>
</protein>
<name>A0A8I2B9I2_BACIU</name>